<proteinExistence type="inferred from homology"/>
<comment type="similarity">
    <text evidence="2">Belongs to the bacterial solute-binding protein SsuA/TauA family.</text>
</comment>
<dbReference type="Proteomes" id="UP001595904">
    <property type="component" value="Unassembled WGS sequence"/>
</dbReference>
<dbReference type="Pfam" id="PF09084">
    <property type="entry name" value="NMT1"/>
    <property type="match status" value="1"/>
</dbReference>
<evidence type="ECO:0000256" key="2">
    <source>
        <dbReference type="ARBA" id="ARBA00010742"/>
    </source>
</evidence>
<reference evidence="6" key="1">
    <citation type="journal article" date="2019" name="Int. J. Syst. Evol. Microbiol.">
        <title>The Global Catalogue of Microorganisms (GCM) 10K type strain sequencing project: providing services to taxonomists for standard genome sequencing and annotation.</title>
        <authorList>
            <consortium name="The Broad Institute Genomics Platform"/>
            <consortium name="The Broad Institute Genome Sequencing Center for Infectious Disease"/>
            <person name="Wu L."/>
            <person name="Ma J."/>
        </authorList>
    </citation>
    <scope>NUCLEOTIDE SEQUENCE [LARGE SCALE GENOMIC DNA]</scope>
    <source>
        <strain evidence="6">CGMCC 1.10759</strain>
    </source>
</reference>
<comment type="caution">
    <text evidence="5">The sequence shown here is derived from an EMBL/GenBank/DDBJ whole genome shotgun (WGS) entry which is preliminary data.</text>
</comment>
<dbReference type="PANTHER" id="PTHR30024">
    <property type="entry name" value="ALIPHATIC SULFONATES-BINDING PROTEIN-RELATED"/>
    <property type="match status" value="1"/>
</dbReference>
<dbReference type="EMBL" id="JBHSDU010000001">
    <property type="protein sequence ID" value="MFC4307591.1"/>
    <property type="molecule type" value="Genomic_DNA"/>
</dbReference>
<feature type="domain" description="SsuA/THI5-like" evidence="4">
    <location>
        <begin position="78"/>
        <end position="279"/>
    </location>
</feature>
<gene>
    <name evidence="5" type="ORF">ACFPN2_00720</name>
</gene>
<dbReference type="SUPFAM" id="SSF53850">
    <property type="entry name" value="Periplasmic binding protein-like II"/>
    <property type="match status" value="1"/>
</dbReference>
<keyword evidence="6" id="KW-1185">Reference proteome</keyword>
<keyword evidence="3" id="KW-0732">Signal</keyword>
<sequence>MRNPGNQSTDAQVVITRMFQAFKSLVTAGRASFAAAAAMFVACVVTGACHAPAPPQPLSAAPIRLATYLWPGSYWIDVAWEKGWFNDAGLNVERVDVNLKYFQSMEKVNSGELQGMGFTEYDLVRHVTAGNDLVGIIAIDYSEAAEALIAKPNIRRLQDLRGKKIALHRGTYLEYLLSVVAERDHLALDEFDLLDMNGDDAIKAFTAGTIDAVLVWEPFVTDAKAAGGVQIFSAADFPGLTYSVFTLRRDFIEQHPREVEALAQVWKRAERYIREHPDESCAIVARLANEPLPYVQGLLSTDRTLGLADNSRAFSYAAGFESLHGSWRRMNDFMLNRGLVTRRVDSPAHLDSRFIRALE</sequence>
<evidence type="ECO:0000256" key="3">
    <source>
        <dbReference type="ARBA" id="ARBA00022729"/>
    </source>
</evidence>
<dbReference type="InterPro" id="IPR015168">
    <property type="entry name" value="SsuA/THI5"/>
</dbReference>
<evidence type="ECO:0000256" key="1">
    <source>
        <dbReference type="ARBA" id="ARBA00004418"/>
    </source>
</evidence>
<dbReference type="Gene3D" id="3.40.190.10">
    <property type="entry name" value="Periplasmic binding protein-like II"/>
    <property type="match status" value="2"/>
</dbReference>
<protein>
    <submittedName>
        <fullName evidence="5">ABC transporter substrate-binding protein</fullName>
    </submittedName>
</protein>
<accession>A0ABV8SJ13</accession>
<evidence type="ECO:0000259" key="4">
    <source>
        <dbReference type="Pfam" id="PF09084"/>
    </source>
</evidence>
<evidence type="ECO:0000313" key="6">
    <source>
        <dbReference type="Proteomes" id="UP001595904"/>
    </source>
</evidence>
<organism evidence="5 6">
    <name type="scientific">Steroidobacter flavus</name>
    <dbReference type="NCBI Taxonomy" id="1842136"/>
    <lineage>
        <taxon>Bacteria</taxon>
        <taxon>Pseudomonadati</taxon>
        <taxon>Pseudomonadota</taxon>
        <taxon>Gammaproteobacteria</taxon>
        <taxon>Steroidobacterales</taxon>
        <taxon>Steroidobacteraceae</taxon>
        <taxon>Steroidobacter</taxon>
    </lineage>
</organism>
<dbReference type="RefSeq" id="WP_380593989.1">
    <property type="nucleotide sequence ID" value="NZ_JBHSDU010000001.1"/>
</dbReference>
<name>A0ABV8SJ13_9GAMM</name>
<dbReference type="PANTHER" id="PTHR30024:SF47">
    <property type="entry name" value="TAURINE-BINDING PERIPLASMIC PROTEIN"/>
    <property type="match status" value="1"/>
</dbReference>
<evidence type="ECO:0000313" key="5">
    <source>
        <dbReference type="EMBL" id="MFC4307591.1"/>
    </source>
</evidence>
<comment type="subcellular location">
    <subcellularLocation>
        <location evidence="1">Periplasm</location>
    </subcellularLocation>
</comment>